<comment type="subcellular location">
    <subcellularLocation>
        <location evidence="1">Secreted</location>
    </subcellularLocation>
</comment>
<evidence type="ECO:0000256" key="6">
    <source>
        <dbReference type="SAM" id="SignalP"/>
    </source>
</evidence>
<keyword evidence="4 6" id="KW-0732">Signal</keyword>
<accession>A0AAU9T4J9</accession>
<dbReference type="GO" id="GO:0005576">
    <property type="term" value="C:extracellular region"/>
    <property type="evidence" value="ECO:0007669"/>
    <property type="project" value="UniProtKB-SubCell"/>
</dbReference>
<evidence type="ECO:0000256" key="2">
    <source>
        <dbReference type="ARBA" id="ARBA00006722"/>
    </source>
</evidence>
<evidence type="ECO:0000256" key="3">
    <source>
        <dbReference type="ARBA" id="ARBA00022525"/>
    </source>
</evidence>
<dbReference type="PANTHER" id="PTHR34450">
    <property type="entry name" value="DEFENSIN-LIKE PROTEIN 245-RELATED"/>
    <property type="match status" value="1"/>
</dbReference>
<proteinExistence type="inferred from homology"/>
<sequence length="84" mass="8959">MRSATLFLVSCILMSFVLNQVKDVEGGVIPMSDRKDIFAGGCGSNGSKTCINDFVKKGGASNRPASCQCNNFGVSHLCLCKFAY</sequence>
<dbReference type="EMBL" id="OU466863">
    <property type="protein sequence ID" value="CAH2078300.1"/>
    <property type="molecule type" value="Genomic_DNA"/>
</dbReference>
<comment type="similarity">
    <text evidence="2">Belongs to the DEFL family.</text>
</comment>
<dbReference type="AlphaFoldDB" id="A0AAU9T4J9"/>
<feature type="chain" id="PRO_5043639377" evidence="6">
    <location>
        <begin position="27"/>
        <end position="84"/>
    </location>
</feature>
<evidence type="ECO:0000256" key="4">
    <source>
        <dbReference type="ARBA" id="ARBA00022729"/>
    </source>
</evidence>
<evidence type="ECO:0000313" key="7">
    <source>
        <dbReference type="EMBL" id="CAH2078300.1"/>
    </source>
</evidence>
<protein>
    <submittedName>
        <fullName evidence="7">Uncharacterized protein</fullName>
    </submittedName>
</protein>
<evidence type="ECO:0000256" key="5">
    <source>
        <dbReference type="ARBA" id="ARBA00023157"/>
    </source>
</evidence>
<dbReference type="PANTHER" id="PTHR34450:SF5">
    <property type="entry name" value="DEFENSIN-LIKE PROTEIN 229-RELATED"/>
    <property type="match status" value="1"/>
</dbReference>
<evidence type="ECO:0000256" key="1">
    <source>
        <dbReference type="ARBA" id="ARBA00004613"/>
    </source>
</evidence>
<dbReference type="Pfam" id="PF06876">
    <property type="entry name" value="SCRL"/>
    <property type="match status" value="1"/>
</dbReference>
<name>A0AAU9T4J9_THLAR</name>
<keyword evidence="8" id="KW-1185">Reference proteome</keyword>
<organism evidence="7 8">
    <name type="scientific">Thlaspi arvense</name>
    <name type="common">Field penny-cress</name>
    <dbReference type="NCBI Taxonomy" id="13288"/>
    <lineage>
        <taxon>Eukaryota</taxon>
        <taxon>Viridiplantae</taxon>
        <taxon>Streptophyta</taxon>
        <taxon>Embryophyta</taxon>
        <taxon>Tracheophyta</taxon>
        <taxon>Spermatophyta</taxon>
        <taxon>Magnoliopsida</taxon>
        <taxon>eudicotyledons</taxon>
        <taxon>Gunneridae</taxon>
        <taxon>Pentapetalae</taxon>
        <taxon>rosids</taxon>
        <taxon>malvids</taxon>
        <taxon>Brassicales</taxon>
        <taxon>Brassicaceae</taxon>
        <taxon>Thlaspideae</taxon>
        <taxon>Thlaspi</taxon>
    </lineage>
</organism>
<dbReference type="InterPro" id="IPR010682">
    <property type="entry name" value="SCRL"/>
</dbReference>
<feature type="signal peptide" evidence="6">
    <location>
        <begin position="1"/>
        <end position="26"/>
    </location>
</feature>
<dbReference type="Proteomes" id="UP000836841">
    <property type="component" value="Chromosome 7"/>
</dbReference>
<dbReference type="GO" id="GO:0007165">
    <property type="term" value="P:signal transduction"/>
    <property type="evidence" value="ECO:0007669"/>
    <property type="project" value="InterPro"/>
</dbReference>
<gene>
    <name evidence="7" type="ORF">TAV2_LOCUS24050</name>
</gene>
<reference evidence="7 8" key="1">
    <citation type="submission" date="2022-03" db="EMBL/GenBank/DDBJ databases">
        <authorList>
            <person name="Nunn A."/>
            <person name="Chopra R."/>
            <person name="Nunn A."/>
            <person name="Contreras Garrido A."/>
        </authorList>
    </citation>
    <scope>NUCLEOTIDE SEQUENCE [LARGE SCALE GENOMIC DNA]</scope>
</reference>
<evidence type="ECO:0000313" key="8">
    <source>
        <dbReference type="Proteomes" id="UP000836841"/>
    </source>
</evidence>
<keyword evidence="3" id="KW-0964">Secreted</keyword>
<keyword evidence="5" id="KW-1015">Disulfide bond</keyword>